<dbReference type="AlphaFoldDB" id="A0A1H3C002"/>
<name>A0A1H3C002_9FIRM</name>
<evidence type="ECO:0000313" key="2">
    <source>
        <dbReference type="Proteomes" id="UP000198828"/>
    </source>
</evidence>
<sequence>MIIKEYRDSDNLDWVRCEVLSFLDTAYFDNVLRKKEKYNNPSIELVEKIDNK</sequence>
<proteinExistence type="predicted"/>
<dbReference type="EMBL" id="FNNG01000011">
    <property type="protein sequence ID" value="SDX47400.1"/>
    <property type="molecule type" value="Genomic_DNA"/>
</dbReference>
<accession>A0A1H3C002</accession>
<protein>
    <submittedName>
        <fullName evidence="1">Uncharacterized protein</fullName>
    </submittedName>
</protein>
<keyword evidence="2" id="KW-1185">Reference proteome</keyword>
<organism evidence="1 2">
    <name type="scientific">Tepidimicrobium xylanilyticum</name>
    <dbReference type="NCBI Taxonomy" id="1123352"/>
    <lineage>
        <taxon>Bacteria</taxon>
        <taxon>Bacillati</taxon>
        <taxon>Bacillota</taxon>
        <taxon>Tissierellia</taxon>
        <taxon>Tissierellales</taxon>
        <taxon>Tepidimicrobiaceae</taxon>
        <taxon>Tepidimicrobium</taxon>
    </lineage>
</organism>
<gene>
    <name evidence="1" type="ORF">SAMN05660923_02372</name>
</gene>
<dbReference type="Proteomes" id="UP000198828">
    <property type="component" value="Unassembled WGS sequence"/>
</dbReference>
<reference evidence="1 2" key="1">
    <citation type="submission" date="2016-10" db="EMBL/GenBank/DDBJ databases">
        <authorList>
            <person name="de Groot N.N."/>
        </authorList>
    </citation>
    <scope>NUCLEOTIDE SEQUENCE [LARGE SCALE GENOMIC DNA]</scope>
    <source>
        <strain evidence="1 2">DSM 23310</strain>
    </source>
</reference>
<evidence type="ECO:0000313" key="1">
    <source>
        <dbReference type="EMBL" id="SDX47400.1"/>
    </source>
</evidence>
<dbReference type="RefSeq" id="WP_200773772.1">
    <property type="nucleotide sequence ID" value="NZ_BSYN01000006.1"/>
</dbReference>